<keyword evidence="3" id="KW-1185">Reference proteome</keyword>
<feature type="signal peptide" evidence="1">
    <location>
        <begin position="1"/>
        <end position="21"/>
    </location>
</feature>
<evidence type="ECO:0000256" key="1">
    <source>
        <dbReference type="SAM" id="SignalP"/>
    </source>
</evidence>
<reference evidence="2" key="1">
    <citation type="journal article" date="2023" name="Mol. Phylogenet. Evol.">
        <title>Genome-scale phylogeny and comparative genomics of the fungal order Sordariales.</title>
        <authorList>
            <person name="Hensen N."/>
            <person name="Bonometti L."/>
            <person name="Westerberg I."/>
            <person name="Brannstrom I.O."/>
            <person name="Guillou S."/>
            <person name="Cros-Aarteil S."/>
            <person name="Calhoun S."/>
            <person name="Haridas S."/>
            <person name="Kuo A."/>
            <person name="Mondo S."/>
            <person name="Pangilinan J."/>
            <person name="Riley R."/>
            <person name="LaButti K."/>
            <person name="Andreopoulos B."/>
            <person name="Lipzen A."/>
            <person name="Chen C."/>
            <person name="Yan M."/>
            <person name="Daum C."/>
            <person name="Ng V."/>
            <person name="Clum A."/>
            <person name="Steindorff A."/>
            <person name="Ohm R.A."/>
            <person name="Martin F."/>
            <person name="Silar P."/>
            <person name="Natvig D.O."/>
            <person name="Lalanne C."/>
            <person name="Gautier V."/>
            <person name="Ament-Velasquez S.L."/>
            <person name="Kruys A."/>
            <person name="Hutchinson M.I."/>
            <person name="Powell A.J."/>
            <person name="Barry K."/>
            <person name="Miller A.N."/>
            <person name="Grigoriev I.V."/>
            <person name="Debuchy R."/>
            <person name="Gladieux P."/>
            <person name="Hiltunen Thoren M."/>
            <person name="Johannesson H."/>
        </authorList>
    </citation>
    <scope>NUCLEOTIDE SEQUENCE</scope>
    <source>
        <strain evidence="2">CBS 168.71</strain>
    </source>
</reference>
<comment type="caution">
    <text evidence="2">The sequence shown here is derived from an EMBL/GenBank/DDBJ whole genome shotgun (WGS) entry which is preliminary data.</text>
</comment>
<name>A0AAE0HBD8_9PEZI</name>
<dbReference type="EMBL" id="JAUEPN010000007">
    <property type="protein sequence ID" value="KAK3292476.1"/>
    <property type="molecule type" value="Genomic_DNA"/>
</dbReference>
<dbReference type="GeneID" id="87845160"/>
<dbReference type="RefSeq" id="XP_062655990.1">
    <property type="nucleotide sequence ID" value="XM_062808212.1"/>
</dbReference>
<proteinExistence type="predicted"/>
<dbReference type="AlphaFoldDB" id="A0AAE0HBD8"/>
<sequence length="155" mass="16434">MQLSSLFLSATAALLAQVVSAEYYQLESGDALLQQFGPAKEHIQSKNVVFDAIGPEAIISLNEEGEIGNGFVLRTVGSGKWALVAAASPDRDDITGPFAVETVDGVDDQFVYKGGQEGTYEWVVCGEEGQLKIHLAATEVDTGCLKDIQLTAVGI</sequence>
<gene>
    <name evidence="2" type="ORF">B0H64DRAFT_477605</name>
</gene>
<feature type="chain" id="PRO_5042203782" evidence="1">
    <location>
        <begin position="22"/>
        <end position="155"/>
    </location>
</feature>
<evidence type="ECO:0000313" key="2">
    <source>
        <dbReference type="EMBL" id="KAK3292476.1"/>
    </source>
</evidence>
<protein>
    <submittedName>
        <fullName evidence="2">Uncharacterized protein</fullName>
    </submittedName>
</protein>
<organism evidence="2 3">
    <name type="scientific">Chaetomium fimeti</name>
    <dbReference type="NCBI Taxonomy" id="1854472"/>
    <lineage>
        <taxon>Eukaryota</taxon>
        <taxon>Fungi</taxon>
        <taxon>Dikarya</taxon>
        <taxon>Ascomycota</taxon>
        <taxon>Pezizomycotina</taxon>
        <taxon>Sordariomycetes</taxon>
        <taxon>Sordariomycetidae</taxon>
        <taxon>Sordariales</taxon>
        <taxon>Chaetomiaceae</taxon>
        <taxon>Chaetomium</taxon>
    </lineage>
</organism>
<dbReference type="Proteomes" id="UP001278766">
    <property type="component" value="Unassembled WGS sequence"/>
</dbReference>
<keyword evidence="1" id="KW-0732">Signal</keyword>
<accession>A0AAE0HBD8</accession>
<evidence type="ECO:0000313" key="3">
    <source>
        <dbReference type="Proteomes" id="UP001278766"/>
    </source>
</evidence>
<reference evidence="2" key="2">
    <citation type="submission" date="2023-06" db="EMBL/GenBank/DDBJ databases">
        <authorList>
            <consortium name="Lawrence Berkeley National Laboratory"/>
            <person name="Haridas S."/>
            <person name="Hensen N."/>
            <person name="Bonometti L."/>
            <person name="Westerberg I."/>
            <person name="Brannstrom I.O."/>
            <person name="Guillou S."/>
            <person name="Cros-Aarteil S."/>
            <person name="Calhoun S."/>
            <person name="Kuo A."/>
            <person name="Mondo S."/>
            <person name="Pangilinan J."/>
            <person name="Riley R."/>
            <person name="Labutti K."/>
            <person name="Andreopoulos B."/>
            <person name="Lipzen A."/>
            <person name="Chen C."/>
            <person name="Yanf M."/>
            <person name="Daum C."/>
            <person name="Ng V."/>
            <person name="Clum A."/>
            <person name="Steindorff A."/>
            <person name="Ohm R."/>
            <person name="Martin F."/>
            <person name="Silar P."/>
            <person name="Natvig D."/>
            <person name="Lalanne C."/>
            <person name="Gautier V."/>
            <person name="Ament-Velasquez S.L."/>
            <person name="Kruys A."/>
            <person name="Hutchinson M.I."/>
            <person name="Powell A.J."/>
            <person name="Barry K."/>
            <person name="Miller A.N."/>
            <person name="Grigoriev I.V."/>
            <person name="Debuchy R."/>
            <person name="Gladieux P."/>
            <person name="Thoren M.H."/>
            <person name="Johannesson H."/>
        </authorList>
    </citation>
    <scope>NUCLEOTIDE SEQUENCE</scope>
    <source>
        <strain evidence="2">CBS 168.71</strain>
    </source>
</reference>